<dbReference type="GO" id="GO:0005737">
    <property type="term" value="C:cytoplasm"/>
    <property type="evidence" value="ECO:0007669"/>
    <property type="project" value="TreeGrafter"/>
</dbReference>
<accession>A0A7R9MNM1</accession>
<organism evidence="3">
    <name type="scientific">Oppiella nova</name>
    <dbReference type="NCBI Taxonomy" id="334625"/>
    <lineage>
        <taxon>Eukaryota</taxon>
        <taxon>Metazoa</taxon>
        <taxon>Ecdysozoa</taxon>
        <taxon>Arthropoda</taxon>
        <taxon>Chelicerata</taxon>
        <taxon>Arachnida</taxon>
        <taxon>Acari</taxon>
        <taxon>Acariformes</taxon>
        <taxon>Sarcoptiformes</taxon>
        <taxon>Oribatida</taxon>
        <taxon>Brachypylina</taxon>
        <taxon>Oppioidea</taxon>
        <taxon>Oppiidae</taxon>
        <taxon>Oppiella</taxon>
    </lineage>
</organism>
<dbReference type="SMART" id="SM00228">
    <property type="entry name" value="PDZ"/>
    <property type="match status" value="1"/>
</dbReference>
<dbReference type="Proteomes" id="UP000728032">
    <property type="component" value="Unassembled WGS sequence"/>
</dbReference>
<dbReference type="PROSITE" id="PS50106">
    <property type="entry name" value="PDZ"/>
    <property type="match status" value="1"/>
</dbReference>
<dbReference type="OrthoDB" id="10059177at2759"/>
<evidence type="ECO:0000256" key="1">
    <source>
        <dbReference type="ARBA" id="ARBA00022737"/>
    </source>
</evidence>
<dbReference type="InterPro" id="IPR051230">
    <property type="entry name" value="APP-Binding"/>
</dbReference>
<proteinExistence type="predicted"/>
<dbReference type="GO" id="GO:0005886">
    <property type="term" value="C:plasma membrane"/>
    <property type="evidence" value="ECO:0007669"/>
    <property type="project" value="TreeGrafter"/>
</dbReference>
<evidence type="ECO:0000313" key="4">
    <source>
        <dbReference type="Proteomes" id="UP000728032"/>
    </source>
</evidence>
<dbReference type="InterPro" id="IPR001478">
    <property type="entry name" value="PDZ"/>
</dbReference>
<dbReference type="EMBL" id="CAJPVJ010033644">
    <property type="protein sequence ID" value="CAG2180773.1"/>
    <property type="molecule type" value="Genomic_DNA"/>
</dbReference>
<evidence type="ECO:0000259" key="2">
    <source>
        <dbReference type="PROSITE" id="PS50106"/>
    </source>
</evidence>
<protein>
    <recommendedName>
        <fullName evidence="2">PDZ domain-containing protein</fullName>
    </recommendedName>
</protein>
<keyword evidence="4" id="KW-1185">Reference proteome</keyword>
<feature type="non-terminal residue" evidence="3">
    <location>
        <position position="1"/>
    </location>
</feature>
<dbReference type="PANTHER" id="PTHR12345">
    <property type="entry name" value="SYNTENIN RELATED"/>
    <property type="match status" value="1"/>
</dbReference>
<dbReference type="EMBL" id="OC948469">
    <property type="protein sequence ID" value="CAD7663636.1"/>
    <property type="molecule type" value="Genomic_DNA"/>
</dbReference>
<reference evidence="3" key="1">
    <citation type="submission" date="2020-11" db="EMBL/GenBank/DDBJ databases">
        <authorList>
            <person name="Tran Van P."/>
        </authorList>
    </citation>
    <scope>NUCLEOTIDE SEQUENCE</scope>
</reference>
<dbReference type="Gene3D" id="2.30.42.10">
    <property type="match status" value="1"/>
</dbReference>
<dbReference type="PANTHER" id="PTHR12345:SF3">
    <property type="entry name" value="PDZ DOMAIN-CONTAINING PROTEIN"/>
    <property type="match status" value="1"/>
</dbReference>
<evidence type="ECO:0000313" key="3">
    <source>
        <dbReference type="EMBL" id="CAD7663636.1"/>
    </source>
</evidence>
<dbReference type="AlphaFoldDB" id="A0A7R9MNM1"/>
<name>A0A7R9MNM1_9ACAR</name>
<dbReference type="Pfam" id="PF00595">
    <property type="entry name" value="PDZ"/>
    <property type="match status" value="1"/>
</dbReference>
<keyword evidence="1" id="KW-0677">Repeat</keyword>
<dbReference type="CDD" id="cd06721">
    <property type="entry name" value="PDZ1_syntenin-like"/>
    <property type="match status" value="1"/>
</dbReference>
<sequence>MSALYPSLEDMKVDQMIRAQQQQPYVVPSVAYPSPPSAPYPTLGNGSSVSSDAKNGALYPELNDWMGLSLTSQEVAVLHNQTNAVSVPQHNAISVSNTSMIAPISGTSVGLLRANVTHGIREVVVCKDKDSRVGLRVKNINKGVFVVFVQNGSPAAMVGLRFGDQILQLNGENVAGFTTDKVHDIIKKSAVNDIHLVVR</sequence>
<gene>
    <name evidence="3" type="ORF">ONB1V03_LOCUS20194</name>
</gene>
<dbReference type="SUPFAM" id="SSF50156">
    <property type="entry name" value="PDZ domain-like"/>
    <property type="match status" value="1"/>
</dbReference>
<feature type="domain" description="PDZ" evidence="2">
    <location>
        <begin position="122"/>
        <end position="199"/>
    </location>
</feature>
<dbReference type="InterPro" id="IPR036034">
    <property type="entry name" value="PDZ_sf"/>
</dbReference>